<comment type="caution">
    <text evidence="3">The sequence shown here is derived from an EMBL/GenBank/DDBJ whole genome shotgun (WGS) entry which is preliminary data.</text>
</comment>
<dbReference type="Pfam" id="PF20766">
    <property type="entry name" value="DUF447_C"/>
    <property type="match status" value="1"/>
</dbReference>
<feature type="domain" description="DUF447" evidence="2">
    <location>
        <begin position="157"/>
        <end position="209"/>
    </location>
</feature>
<dbReference type="RefSeq" id="WP_142979215.1">
    <property type="nucleotide sequence ID" value="NZ_RKLU01000002.1"/>
</dbReference>
<dbReference type="Pfam" id="PF04289">
    <property type="entry name" value="DUF447_N"/>
    <property type="match status" value="1"/>
</dbReference>
<dbReference type="SUPFAM" id="SSF50475">
    <property type="entry name" value="FMN-binding split barrel"/>
    <property type="match status" value="1"/>
</dbReference>
<name>A0A8J8TDD1_9EURY</name>
<proteinExistence type="predicted"/>
<evidence type="ECO:0000259" key="1">
    <source>
        <dbReference type="Pfam" id="PF04289"/>
    </source>
</evidence>
<keyword evidence="4" id="KW-1185">Reference proteome</keyword>
<evidence type="ECO:0000313" key="3">
    <source>
        <dbReference type="EMBL" id="TQQ82951.1"/>
    </source>
</evidence>
<dbReference type="InterPro" id="IPR049288">
    <property type="entry name" value="DUF447_C"/>
</dbReference>
<dbReference type="Gene3D" id="1.20.58.290">
    <property type="entry name" value="Hypothetical membrane protein ta0354_69_121"/>
    <property type="match status" value="1"/>
</dbReference>
<dbReference type="InterPro" id="IPR007386">
    <property type="entry name" value="DUF447_N"/>
</dbReference>
<sequence length="227" mass="24916">MTSDERGARHDSSVATDSVADGVATDWPVELRGVTESIVATLGPNDCWNMAALGLHAPDEPGEPVEATTWGNTRTKRNFHRQGGGVVQFTADPREFVDAAVTIREEDHPVLPNADAWVEVAAESVETGTAGDTEWERWELQPTDAGTVADERPLTINRGFGAVIDATVAASRLDVPEYDTETLLDRLAYFEETVEKCGGPRERAAFETLSRETGWRARREKSRNESF</sequence>
<reference evidence="3" key="1">
    <citation type="submission" date="2019-02" db="EMBL/GenBank/DDBJ databases">
        <title>Halonotius sp. a new haloarchaeum isolated from saline soil.</title>
        <authorList>
            <person name="Duran-Viseras A."/>
            <person name="Sanchez-Porro C."/>
            <person name="Ventosa A."/>
        </authorList>
    </citation>
    <scope>NUCLEOTIDE SEQUENCE</scope>
    <source>
        <strain evidence="3">F15B</strain>
    </source>
</reference>
<evidence type="ECO:0000259" key="2">
    <source>
        <dbReference type="Pfam" id="PF20766"/>
    </source>
</evidence>
<gene>
    <name evidence="3" type="ORF">EGH24_05810</name>
</gene>
<protein>
    <submittedName>
        <fullName evidence="3">DUF447 family protein</fullName>
    </submittedName>
</protein>
<accession>A0A8J8TDD1</accession>
<dbReference type="EMBL" id="RKLU01000002">
    <property type="protein sequence ID" value="TQQ82951.1"/>
    <property type="molecule type" value="Genomic_DNA"/>
</dbReference>
<dbReference type="InterPro" id="IPR012349">
    <property type="entry name" value="Split_barrel_FMN-bd"/>
</dbReference>
<dbReference type="Proteomes" id="UP000705823">
    <property type="component" value="Unassembled WGS sequence"/>
</dbReference>
<dbReference type="OrthoDB" id="146030at2157"/>
<dbReference type="AlphaFoldDB" id="A0A8J8TDD1"/>
<dbReference type="Gene3D" id="2.30.110.10">
    <property type="entry name" value="Electron Transport, Fmn-binding Protein, Chain A"/>
    <property type="match status" value="1"/>
</dbReference>
<feature type="domain" description="DUF447" evidence="1">
    <location>
        <begin position="35"/>
        <end position="146"/>
    </location>
</feature>
<organism evidence="3 4">
    <name type="scientific">Halonotius terrestris</name>
    <dbReference type="NCBI Taxonomy" id="2487750"/>
    <lineage>
        <taxon>Archaea</taxon>
        <taxon>Methanobacteriati</taxon>
        <taxon>Methanobacteriota</taxon>
        <taxon>Stenosarchaea group</taxon>
        <taxon>Halobacteria</taxon>
        <taxon>Halobacteriales</taxon>
        <taxon>Haloferacaceae</taxon>
        <taxon>Halonotius</taxon>
    </lineage>
</organism>
<evidence type="ECO:0000313" key="4">
    <source>
        <dbReference type="Proteomes" id="UP000705823"/>
    </source>
</evidence>